<reference evidence="2" key="1">
    <citation type="journal article" date="2023" name="G3 (Bethesda)">
        <title>Genome assembly and association tests identify interacting loci associated with vigor, precocity, and sex in interspecific pistachio rootstocks.</title>
        <authorList>
            <person name="Palmer W."/>
            <person name="Jacygrad E."/>
            <person name="Sagayaradj S."/>
            <person name="Cavanaugh K."/>
            <person name="Han R."/>
            <person name="Bertier L."/>
            <person name="Beede B."/>
            <person name="Kafkas S."/>
            <person name="Golino D."/>
            <person name="Preece J."/>
            <person name="Michelmore R."/>
        </authorList>
    </citation>
    <scope>NUCLEOTIDE SEQUENCE [LARGE SCALE GENOMIC DNA]</scope>
</reference>
<dbReference type="Proteomes" id="UP001164250">
    <property type="component" value="Chromosome 9"/>
</dbReference>
<keyword evidence="2" id="KW-1185">Reference proteome</keyword>
<gene>
    <name evidence="1" type="ORF">Patl1_32321</name>
</gene>
<evidence type="ECO:0000313" key="2">
    <source>
        <dbReference type="Proteomes" id="UP001164250"/>
    </source>
</evidence>
<dbReference type="EMBL" id="CM047905">
    <property type="protein sequence ID" value="KAJ0088550.1"/>
    <property type="molecule type" value="Genomic_DNA"/>
</dbReference>
<comment type="caution">
    <text evidence="1">The sequence shown here is derived from an EMBL/GenBank/DDBJ whole genome shotgun (WGS) entry which is preliminary data.</text>
</comment>
<evidence type="ECO:0000313" key="1">
    <source>
        <dbReference type="EMBL" id="KAJ0088550.1"/>
    </source>
</evidence>
<name>A0ACC1APB1_9ROSI</name>
<sequence length="77" mass="8901">MELEFEGCGDHGMQHHLVLEHGEPCLNVENAGSSKRPKLLQKLKRWVEGSEKMKSKFDEKEKHEIKCFGRHSHSVCD</sequence>
<accession>A0ACC1APB1</accession>
<organism evidence="1 2">
    <name type="scientific">Pistacia atlantica</name>
    <dbReference type="NCBI Taxonomy" id="434234"/>
    <lineage>
        <taxon>Eukaryota</taxon>
        <taxon>Viridiplantae</taxon>
        <taxon>Streptophyta</taxon>
        <taxon>Embryophyta</taxon>
        <taxon>Tracheophyta</taxon>
        <taxon>Spermatophyta</taxon>
        <taxon>Magnoliopsida</taxon>
        <taxon>eudicotyledons</taxon>
        <taxon>Gunneridae</taxon>
        <taxon>Pentapetalae</taxon>
        <taxon>rosids</taxon>
        <taxon>malvids</taxon>
        <taxon>Sapindales</taxon>
        <taxon>Anacardiaceae</taxon>
        <taxon>Pistacia</taxon>
    </lineage>
</organism>
<protein>
    <submittedName>
        <fullName evidence="1">Uncharacterized protein</fullName>
    </submittedName>
</protein>
<proteinExistence type="predicted"/>